<comment type="caution">
    <text evidence="2">The sequence shown here is derived from an EMBL/GenBank/DDBJ whole genome shotgun (WGS) entry which is preliminary data.</text>
</comment>
<reference evidence="2 3" key="1">
    <citation type="submission" date="2024-01" db="EMBL/GenBank/DDBJ databases">
        <title>Genome assemblies of Stephania.</title>
        <authorList>
            <person name="Yang L."/>
        </authorList>
    </citation>
    <scope>NUCLEOTIDE SEQUENCE [LARGE SCALE GENOMIC DNA]</scope>
    <source>
        <strain evidence="2">JXDWG</strain>
        <tissue evidence="2">Leaf</tissue>
    </source>
</reference>
<keyword evidence="3" id="KW-1185">Reference proteome</keyword>
<evidence type="ECO:0000256" key="1">
    <source>
        <dbReference type="SAM" id="SignalP"/>
    </source>
</evidence>
<evidence type="ECO:0000313" key="2">
    <source>
        <dbReference type="EMBL" id="KAK9111966.1"/>
    </source>
</evidence>
<dbReference type="AlphaFoldDB" id="A0AAP0IAR6"/>
<dbReference type="Proteomes" id="UP001419268">
    <property type="component" value="Unassembled WGS sequence"/>
</dbReference>
<name>A0AAP0IAR6_9MAGN</name>
<protein>
    <recommendedName>
        <fullName evidence="4">Secreted protein</fullName>
    </recommendedName>
</protein>
<organism evidence="2 3">
    <name type="scientific">Stephania cephalantha</name>
    <dbReference type="NCBI Taxonomy" id="152367"/>
    <lineage>
        <taxon>Eukaryota</taxon>
        <taxon>Viridiplantae</taxon>
        <taxon>Streptophyta</taxon>
        <taxon>Embryophyta</taxon>
        <taxon>Tracheophyta</taxon>
        <taxon>Spermatophyta</taxon>
        <taxon>Magnoliopsida</taxon>
        <taxon>Ranunculales</taxon>
        <taxon>Menispermaceae</taxon>
        <taxon>Menispermoideae</taxon>
        <taxon>Cissampelideae</taxon>
        <taxon>Stephania</taxon>
    </lineage>
</organism>
<feature type="signal peptide" evidence="1">
    <location>
        <begin position="1"/>
        <end position="18"/>
    </location>
</feature>
<keyword evidence="1" id="KW-0732">Signal</keyword>
<evidence type="ECO:0008006" key="4">
    <source>
        <dbReference type="Google" id="ProtNLM"/>
    </source>
</evidence>
<gene>
    <name evidence="2" type="ORF">Scep_019485</name>
</gene>
<proteinExistence type="predicted"/>
<dbReference type="EMBL" id="JBBNAG010000008">
    <property type="protein sequence ID" value="KAK9111966.1"/>
    <property type="molecule type" value="Genomic_DNA"/>
</dbReference>
<sequence length="89" mass="10025">MTCGMLKCLLVFMVQLQAHIRVLESTVENRAALLMGLEYLIGISYVEDTRGFQGAVAHRYCLVPCYIMIKVVFGVDYIDETLPLCMCSI</sequence>
<accession>A0AAP0IAR6</accession>
<evidence type="ECO:0000313" key="3">
    <source>
        <dbReference type="Proteomes" id="UP001419268"/>
    </source>
</evidence>
<feature type="chain" id="PRO_5042972170" description="Secreted protein" evidence="1">
    <location>
        <begin position="19"/>
        <end position="89"/>
    </location>
</feature>